<dbReference type="Pfam" id="PF03466">
    <property type="entry name" value="LysR_substrate"/>
    <property type="match status" value="1"/>
</dbReference>
<dbReference type="PRINTS" id="PR00039">
    <property type="entry name" value="HTHLYSR"/>
</dbReference>
<comment type="function">
    <text evidence="1">NodD regulates the expression of the nodABCFE genes which encode other nodulation proteins. NodD is also a negative regulator of its own expression. Binds flavonoids as inducers.</text>
</comment>
<dbReference type="InterPro" id="IPR036388">
    <property type="entry name" value="WH-like_DNA-bd_sf"/>
</dbReference>
<dbReference type="GO" id="GO:0003700">
    <property type="term" value="F:DNA-binding transcription factor activity"/>
    <property type="evidence" value="ECO:0007669"/>
    <property type="project" value="InterPro"/>
</dbReference>
<dbReference type="CDD" id="cd08426">
    <property type="entry name" value="PBP2_LTTR_like_5"/>
    <property type="match status" value="1"/>
</dbReference>
<evidence type="ECO:0000256" key="3">
    <source>
        <dbReference type="ARBA" id="ARBA00023015"/>
    </source>
</evidence>
<comment type="similarity">
    <text evidence="2">Belongs to the LysR transcriptional regulatory family.</text>
</comment>
<evidence type="ECO:0000256" key="2">
    <source>
        <dbReference type="ARBA" id="ARBA00009437"/>
    </source>
</evidence>
<feature type="domain" description="HTH lysR-type" evidence="6">
    <location>
        <begin position="1"/>
        <end position="60"/>
    </location>
</feature>
<dbReference type="InterPro" id="IPR000847">
    <property type="entry name" value="LysR_HTH_N"/>
</dbReference>
<dbReference type="GO" id="GO:0005829">
    <property type="term" value="C:cytosol"/>
    <property type="evidence" value="ECO:0007669"/>
    <property type="project" value="TreeGrafter"/>
</dbReference>
<protein>
    <submittedName>
        <fullName evidence="7">Transcriptional regulatory protein</fullName>
    </submittedName>
</protein>
<evidence type="ECO:0000259" key="6">
    <source>
        <dbReference type="PROSITE" id="PS50931"/>
    </source>
</evidence>
<dbReference type="PANTHER" id="PTHR30419">
    <property type="entry name" value="HTH-TYPE TRANSCRIPTIONAL REGULATOR YBHD"/>
    <property type="match status" value="1"/>
</dbReference>
<evidence type="ECO:0000256" key="4">
    <source>
        <dbReference type="ARBA" id="ARBA00023125"/>
    </source>
</evidence>
<dbReference type="PANTHER" id="PTHR30419:SF2">
    <property type="entry name" value="LYSR FAMILY TRANSCRIPTIONAL REGULATOR"/>
    <property type="match status" value="1"/>
</dbReference>
<dbReference type="Gene3D" id="3.40.190.290">
    <property type="match status" value="1"/>
</dbReference>
<dbReference type="SUPFAM" id="SSF46785">
    <property type="entry name" value="Winged helix' DNA-binding domain"/>
    <property type="match status" value="1"/>
</dbReference>
<evidence type="ECO:0000313" key="7">
    <source>
        <dbReference type="EMBL" id="BAR61020.1"/>
    </source>
</evidence>
<dbReference type="SUPFAM" id="SSF53850">
    <property type="entry name" value="Periplasmic binding protein-like II"/>
    <property type="match status" value="1"/>
</dbReference>
<dbReference type="FunFam" id="1.10.10.10:FF:000001">
    <property type="entry name" value="LysR family transcriptional regulator"/>
    <property type="match status" value="1"/>
</dbReference>
<keyword evidence="3" id="KW-0805">Transcription regulation</keyword>
<proteinExistence type="inferred from homology"/>
<evidence type="ECO:0000256" key="5">
    <source>
        <dbReference type="ARBA" id="ARBA00023163"/>
    </source>
</evidence>
<accession>A0A0E3VWJ5</accession>
<organism evidence="7 8">
    <name type="scientific">Bradyrhizobium diazoefficiens</name>
    <dbReference type="NCBI Taxonomy" id="1355477"/>
    <lineage>
        <taxon>Bacteria</taxon>
        <taxon>Pseudomonadati</taxon>
        <taxon>Pseudomonadota</taxon>
        <taxon>Alphaproteobacteria</taxon>
        <taxon>Hyphomicrobiales</taxon>
        <taxon>Nitrobacteraceae</taxon>
        <taxon>Bradyrhizobium</taxon>
    </lineage>
</organism>
<reference evidence="7 8" key="1">
    <citation type="submission" date="2014-11" db="EMBL/GenBank/DDBJ databases">
        <title>Symbiosis island explosion on the genome of extra-slow-growing strains of soybean bradyrhizobia with massive insertion sequences.</title>
        <authorList>
            <person name="Iida T."/>
            <person name="Minamisawa K."/>
        </authorList>
    </citation>
    <scope>NUCLEOTIDE SEQUENCE [LARGE SCALE GENOMIC DNA]</scope>
    <source>
        <strain evidence="7 8">NK6</strain>
    </source>
</reference>
<dbReference type="InterPro" id="IPR005119">
    <property type="entry name" value="LysR_subst-bd"/>
</dbReference>
<evidence type="ECO:0000313" key="8">
    <source>
        <dbReference type="Proteomes" id="UP000063308"/>
    </source>
</evidence>
<keyword evidence="4" id="KW-0238">DNA-binding</keyword>
<dbReference type="Pfam" id="PF00126">
    <property type="entry name" value="HTH_1"/>
    <property type="match status" value="1"/>
</dbReference>
<dbReference type="PROSITE" id="PS50931">
    <property type="entry name" value="HTH_LYSR"/>
    <property type="match status" value="1"/>
</dbReference>
<dbReference type="InterPro" id="IPR050950">
    <property type="entry name" value="HTH-type_LysR_regulators"/>
</dbReference>
<dbReference type="Proteomes" id="UP000063308">
    <property type="component" value="Chromosome"/>
</dbReference>
<dbReference type="FunFam" id="3.40.190.290:FF:000092">
    <property type="entry name" value="Transcriptional regulatory protein"/>
    <property type="match status" value="1"/>
</dbReference>
<sequence length="312" mass="34505">MRFHSPAIQYFHAVRRTGSIRAAARVLNVASSAVSRQILKLEQEVGSPLFERNARGLTLTTVGEMLARHVMNVLQDLDRFRSDVASLSGNWRGTVSIACIESLTESVLPDLIASHRGRARRVSFTTEVKGSSDVLEALSRGEADIGIAMALRHPPDLRQVALKRFRLGAVVSREHPLARRKTVTLEQCLAFPVINALPELSIYHLLQPLIAQLSETPEPAIQANSIDLMRELAARGVGVAFLTQLGIGRLSRESQLVFLPLDNAGSPVWSDLGIYVRAERTLPAYTESFLQELVRELGDRERRENAAYPQTA</sequence>
<gene>
    <name evidence="7" type="ORF">NK6_7869</name>
</gene>
<dbReference type="AlphaFoldDB" id="A0A0E3VWJ5"/>
<dbReference type="RefSeq" id="WP_060911537.1">
    <property type="nucleotide sequence ID" value="NZ_JAFCKD010000007.1"/>
</dbReference>
<dbReference type="GO" id="GO:0003677">
    <property type="term" value="F:DNA binding"/>
    <property type="evidence" value="ECO:0007669"/>
    <property type="project" value="UniProtKB-KW"/>
</dbReference>
<name>A0A0E3VWJ5_9BRAD</name>
<dbReference type="EMBL" id="AP014685">
    <property type="protein sequence ID" value="BAR61020.1"/>
    <property type="molecule type" value="Genomic_DNA"/>
</dbReference>
<dbReference type="InterPro" id="IPR036390">
    <property type="entry name" value="WH_DNA-bd_sf"/>
</dbReference>
<dbReference type="Gene3D" id="1.10.10.10">
    <property type="entry name" value="Winged helix-like DNA-binding domain superfamily/Winged helix DNA-binding domain"/>
    <property type="match status" value="1"/>
</dbReference>
<keyword evidence="5" id="KW-0804">Transcription</keyword>
<evidence type="ECO:0000256" key="1">
    <source>
        <dbReference type="ARBA" id="ARBA00003502"/>
    </source>
</evidence>